<dbReference type="PANTHER" id="PTHR35802:SF1">
    <property type="entry name" value="PROTEASE SYNTHASE AND SPORULATION PROTEIN PAI 2"/>
    <property type="match status" value="1"/>
</dbReference>
<dbReference type="EMBL" id="CP097218">
    <property type="protein sequence ID" value="UQN29295.1"/>
    <property type="molecule type" value="Genomic_DNA"/>
</dbReference>
<dbReference type="SUPFAM" id="SSF50475">
    <property type="entry name" value="FMN-binding split barrel"/>
    <property type="match status" value="1"/>
</dbReference>
<dbReference type="Pfam" id="PF04299">
    <property type="entry name" value="FMN_bind_2"/>
    <property type="match status" value="1"/>
</dbReference>
<dbReference type="InterPro" id="IPR007396">
    <property type="entry name" value="TR_PAI2-type"/>
</dbReference>
<reference evidence="2" key="1">
    <citation type="submission" date="2022-05" db="EMBL/GenBank/DDBJ databases">
        <title>Genomic analysis of Brachybacterium sp. CBA3104.</title>
        <authorList>
            <person name="Roh S.W."/>
            <person name="Kim Y.B."/>
            <person name="Kim Y."/>
        </authorList>
    </citation>
    <scope>NUCLEOTIDE SEQUENCE</scope>
    <source>
        <strain evidence="2">CBA3104</strain>
    </source>
</reference>
<protein>
    <submittedName>
        <fullName evidence="2">FMN-binding negative transcriptional regulator</fullName>
    </submittedName>
</protein>
<keyword evidence="3" id="KW-1185">Reference proteome</keyword>
<name>A0ABY4N403_9MICO</name>
<dbReference type="RefSeq" id="WP_249478497.1">
    <property type="nucleotide sequence ID" value="NZ_CP097218.1"/>
</dbReference>
<gene>
    <name evidence="2" type="ORF">M4486_16925</name>
</gene>
<dbReference type="PANTHER" id="PTHR35802">
    <property type="entry name" value="PROTEASE SYNTHASE AND SPORULATION PROTEIN PAI 2"/>
    <property type="match status" value="1"/>
</dbReference>
<evidence type="ECO:0000313" key="2">
    <source>
        <dbReference type="EMBL" id="UQN29295.1"/>
    </source>
</evidence>
<evidence type="ECO:0000313" key="3">
    <source>
        <dbReference type="Proteomes" id="UP001055868"/>
    </source>
</evidence>
<accession>A0ABY4N403</accession>
<dbReference type="InterPro" id="IPR012349">
    <property type="entry name" value="Split_barrel_FMN-bd"/>
</dbReference>
<feature type="region of interest" description="Disordered" evidence="1">
    <location>
        <begin position="191"/>
        <end position="227"/>
    </location>
</feature>
<dbReference type="Gene3D" id="2.30.110.10">
    <property type="entry name" value="Electron Transport, Fmn-binding Protein, Chain A"/>
    <property type="match status" value="1"/>
</dbReference>
<evidence type="ECO:0000256" key="1">
    <source>
        <dbReference type="SAM" id="MobiDB-lite"/>
    </source>
</evidence>
<proteinExistence type="predicted"/>
<dbReference type="PIRSF" id="PIRSF010372">
    <property type="entry name" value="PaiB"/>
    <property type="match status" value="1"/>
</dbReference>
<organism evidence="2 3">
    <name type="scientific">Brachybacterium kimchii</name>
    <dbReference type="NCBI Taxonomy" id="2942909"/>
    <lineage>
        <taxon>Bacteria</taxon>
        <taxon>Bacillati</taxon>
        <taxon>Actinomycetota</taxon>
        <taxon>Actinomycetes</taxon>
        <taxon>Micrococcales</taxon>
        <taxon>Dermabacteraceae</taxon>
        <taxon>Brachybacterium</taxon>
    </lineage>
</organism>
<dbReference type="Proteomes" id="UP001055868">
    <property type="component" value="Chromosome"/>
</dbReference>
<sequence length="227" mass="25235">MRHTPSYLLTDPDEVRRLIRGNPWATIVSPASGLVASHYPFLLEEPAEGEDPGDGISLVSHVGRPDEEAHELGRHEVLVIIQGPHGYVSPGWYPPDQFIPTWNHVTAHLWGTPEILSDEENFAVLFRLVDHFEQRMPHPVSLQIDEERARGIARGTVGIRVRVRRFDARAKLSQDKGPAVIESVISALRAPGPYENPALAAEMVREHGEPNPQRSAPQDPSADRGED</sequence>